<proteinExistence type="predicted"/>
<keyword evidence="2" id="KW-1185">Reference proteome</keyword>
<dbReference type="AlphaFoldDB" id="A0A1U7CTI9"/>
<dbReference type="KEGG" id="pbor:BSF38_03778"/>
<evidence type="ECO:0000313" key="1">
    <source>
        <dbReference type="EMBL" id="APW62242.1"/>
    </source>
</evidence>
<dbReference type="Proteomes" id="UP000186309">
    <property type="component" value="Chromosome"/>
</dbReference>
<evidence type="ECO:0000313" key="2">
    <source>
        <dbReference type="Proteomes" id="UP000186309"/>
    </source>
</evidence>
<dbReference type="EMBL" id="CP019082">
    <property type="protein sequence ID" value="APW62242.1"/>
    <property type="molecule type" value="Genomic_DNA"/>
</dbReference>
<organism evidence="1 2">
    <name type="scientific">Paludisphaera borealis</name>
    <dbReference type="NCBI Taxonomy" id="1387353"/>
    <lineage>
        <taxon>Bacteria</taxon>
        <taxon>Pseudomonadati</taxon>
        <taxon>Planctomycetota</taxon>
        <taxon>Planctomycetia</taxon>
        <taxon>Isosphaerales</taxon>
        <taxon>Isosphaeraceae</taxon>
        <taxon>Paludisphaera</taxon>
    </lineage>
</organism>
<sequence>MTTRTESARSCTYYLYQGWLRTASLFLAYHWPPAIFLPETHFWDPFRRQLRLKFGFIEPHSIGVLARRRPVGGTVIMLF</sequence>
<name>A0A1U7CTI9_9BACT</name>
<gene>
    <name evidence="1" type="ORF">BSF38_03778</name>
</gene>
<protein>
    <submittedName>
        <fullName evidence="1">Uncharacterized protein</fullName>
    </submittedName>
</protein>
<accession>A0A1U7CTI9</accession>
<reference evidence="2" key="1">
    <citation type="submission" date="2016-12" db="EMBL/GenBank/DDBJ databases">
        <title>Comparative genomics of four Isosphaeraceae planctomycetes: a common pool of plasmids and glycoside hydrolase genes.</title>
        <authorList>
            <person name="Ivanova A."/>
        </authorList>
    </citation>
    <scope>NUCLEOTIDE SEQUENCE [LARGE SCALE GENOMIC DNA]</scope>
    <source>
        <strain evidence="2">PX4</strain>
    </source>
</reference>